<proteinExistence type="inferred from homology"/>
<keyword evidence="3" id="KW-0328">Glycosyltransferase</keyword>
<keyword evidence="5" id="KW-1185">Reference proteome</keyword>
<sequence length="121" mass="13412">MNGEGKEEKEEEKLICREELEELGMIVPWCSQLEVLSNPSLGCFVTHCGWNSSLESMVYGVPVVAFPQLTDQCTNAKMIEDMWKTGVRVEPNEEGVVVGEELKRCLDLVFLDELGGGCSLA</sequence>
<dbReference type="InterPro" id="IPR002213">
    <property type="entry name" value="UDP_glucos_trans"/>
</dbReference>
<evidence type="ECO:0000256" key="1">
    <source>
        <dbReference type="ARBA" id="ARBA00009995"/>
    </source>
</evidence>
<dbReference type="Proteomes" id="UP001457282">
    <property type="component" value="Unassembled WGS sequence"/>
</dbReference>
<comment type="caution">
    <text evidence="4">The sequence shown here is derived from an EMBL/GenBank/DDBJ whole genome shotgun (WGS) entry which is preliminary data.</text>
</comment>
<gene>
    <name evidence="4" type="ORF">M0R45_020195</name>
</gene>
<protein>
    <submittedName>
        <fullName evidence="4">Uncharacterized protein</fullName>
    </submittedName>
</protein>
<dbReference type="PANTHER" id="PTHR48045">
    <property type="entry name" value="UDP-GLYCOSYLTRANSFERASE 72B1"/>
    <property type="match status" value="1"/>
</dbReference>
<comment type="similarity">
    <text evidence="1 3">Belongs to the UDP-glycosyltransferase family.</text>
</comment>
<organism evidence="4 5">
    <name type="scientific">Rubus argutus</name>
    <name type="common">Southern blackberry</name>
    <dbReference type="NCBI Taxonomy" id="59490"/>
    <lineage>
        <taxon>Eukaryota</taxon>
        <taxon>Viridiplantae</taxon>
        <taxon>Streptophyta</taxon>
        <taxon>Embryophyta</taxon>
        <taxon>Tracheophyta</taxon>
        <taxon>Spermatophyta</taxon>
        <taxon>Magnoliopsida</taxon>
        <taxon>eudicotyledons</taxon>
        <taxon>Gunneridae</taxon>
        <taxon>Pentapetalae</taxon>
        <taxon>rosids</taxon>
        <taxon>fabids</taxon>
        <taxon>Rosales</taxon>
        <taxon>Rosaceae</taxon>
        <taxon>Rosoideae</taxon>
        <taxon>Rosoideae incertae sedis</taxon>
        <taxon>Rubus</taxon>
    </lineage>
</organism>
<dbReference type="PANTHER" id="PTHR48045:SF34">
    <property type="entry name" value="ISOFLAVONE 7-O-GLUCOSYLTRANSFERASE 1-LIKE"/>
    <property type="match status" value="1"/>
</dbReference>
<evidence type="ECO:0000313" key="5">
    <source>
        <dbReference type="Proteomes" id="UP001457282"/>
    </source>
</evidence>
<dbReference type="CDD" id="cd03784">
    <property type="entry name" value="GT1_Gtf-like"/>
    <property type="match status" value="1"/>
</dbReference>
<accession>A0AAW1X7L9</accession>
<dbReference type="EMBL" id="JBEDUW010000004">
    <property type="protein sequence ID" value="KAK9932978.1"/>
    <property type="molecule type" value="Genomic_DNA"/>
</dbReference>
<dbReference type="AlphaFoldDB" id="A0AAW1X7L9"/>
<dbReference type="InterPro" id="IPR035595">
    <property type="entry name" value="UDP_glycos_trans_CS"/>
</dbReference>
<dbReference type="PROSITE" id="PS00375">
    <property type="entry name" value="UDPGT"/>
    <property type="match status" value="1"/>
</dbReference>
<dbReference type="Gene3D" id="3.40.50.2000">
    <property type="entry name" value="Glycogen Phosphorylase B"/>
    <property type="match status" value="1"/>
</dbReference>
<dbReference type="SUPFAM" id="SSF53756">
    <property type="entry name" value="UDP-Glycosyltransferase/glycogen phosphorylase"/>
    <property type="match status" value="1"/>
</dbReference>
<name>A0AAW1X7L9_RUBAR</name>
<reference evidence="4 5" key="1">
    <citation type="journal article" date="2023" name="G3 (Bethesda)">
        <title>A chromosome-length genome assembly and annotation of blackberry (Rubus argutus, cv. 'Hillquist').</title>
        <authorList>
            <person name="Bruna T."/>
            <person name="Aryal R."/>
            <person name="Dudchenko O."/>
            <person name="Sargent D.J."/>
            <person name="Mead D."/>
            <person name="Buti M."/>
            <person name="Cavallini A."/>
            <person name="Hytonen T."/>
            <person name="Andres J."/>
            <person name="Pham M."/>
            <person name="Weisz D."/>
            <person name="Mascagni F."/>
            <person name="Usai G."/>
            <person name="Natali L."/>
            <person name="Bassil N."/>
            <person name="Fernandez G.E."/>
            <person name="Lomsadze A."/>
            <person name="Armour M."/>
            <person name="Olukolu B."/>
            <person name="Poorten T."/>
            <person name="Britton C."/>
            <person name="Davik J."/>
            <person name="Ashrafi H."/>
            <person name="Aiden E.L."/>
            <person name="Borodovsky M."/>
            <person name="Worthington M."/>
        </authorList>
    </citation>
    <scope>NUCLEOTIDE SEQUENCE [LARGE SCALE GENOMIC DNA]</scope>
    <source>
        <strain evidence="4">PI 553951</strain>
    </source>
</reference>
<keyword evidence="2 3" id="KW-0808">Transferase</keyword>
<evidence type="ECO:0000313" key="4">
    <source>
        <dbReference type="EMBL" id="KAK9932978.1"/>
    </source>
</evidence>
<evidence type="ECO:0000256" key="2">
    <source>
        <dbReference type="ARBA" id="ARBA00022679"/>
    </source>
</evidence>
<dbReference type="Pfam" id="PF00201">
    <property type="entry name" value="UDPGT"/>
    <property type="match status" value="1"/>
</dbReference>
<evidence type="ECO:0000256" key="3">
    <source>
        <dbReference type="RuleBase" id="RU003718"/>
    </source>
</evidence>
<dbReference type="GO" id="GO:0008194">
    <property type="term" value="F:UDP-glycosyltransferase activity"/>
    <property type="evidence" value="ECO:0007669"/>
    <property type="project" value="InterPro"/>
</dbReference>